<dbReference type="PANTHER" id="PTHR33317">
    <property type="entry name" value="POLYNUCLEOTIDYL TRANSFERASE, RIBONUCLEASE H-LIKE SUPERFAMILY PROTEIN"/>
    <property type="match status" value="1"/>
</dbReference>
<evidence type="ECO:0000259" key="7">
    <source>
        <dbReference type="SMART" id="SM00732"/>
    </source>
</evidence>
<feature type="domain" description="YqgF/RNase H-like" evidence="7">
    <location>
        <begin position="17"/>
        <end position="117"/>
    </location>
</feature>
<evidence type="ECO:0000313" key="8">
    <source>
        <dbReference type="EMBL" id="PTE14797.1"/>
    </source>
</evidence>
<dbReference type="Pfam" id="PF03652">
    <property type="entry name" value="RuvX"/>
    <property type="match status" value="1"/>
</dbReference>
<protein>
    <recommendedName>
        <fullName evidence="5">Putative pre-16S rRNA nuclease</fullName>
        <ecNumber evidence="5">3.1.-.-</ecNumber>
    </recommendedName>
</protein>
<keyword evidence="3 5" id="KW-0540">Nuclease</keyword>
<dbReference type="AlphaFoldDB" id="A0A2T4JAE6"/>
<evidence type="ECO:0000256" key="2">
    <source>
        <dbReference type="ARBA" id="ARBA00022517"/>
    </source>
</evidence>
<dbReference type="GO" id="GO:0004518">
    <property type="term" value="F:nuclease activity"/>
    <property type="evidence" value="ECO:0007669"/>
    <property type="project" value="UniProtKB-KW"/>
</dbReference>
<dbReference type="InterPro" id="IPR005227">
    <property type="entry name" value="YqgF"/>
</dbReference>
<keyword evidence="9" id="KW-1185">Reference proteome</keyword>
<comment type="similarity">
    <text evidence="5">Belongs to the YqgF HJR family.</text>
</comment>
<evidence type="ECO:0000256" key="5">
    <source>
        <dbReference type="HAMAP-Rule" id="MF_00651"/>
    </source>
</evidence>
<comment type="caution">
    <text evidence="8">The sequence shown here is derived from an EMBL/GenBank/DDBJ whole genome shotgun (WGS) entry which is preliminary data.</text>
</comment>
<dbReference type="GO" id="GO:0005829">
    <property type="term" value="C:cytosol"/>
    <property type="evidence" value="ECO:0007669"/>
    <property type="project" value="TreeGrafter"/>
</dbReference>
<dbReference type="Proteomes" id="UP000241362">
    <property type="component" value="Unassembled WGS sequence"/>
</dbReference>
<keyword evidence="2 5" id="KW-0690">Ribosome biogenesis</keyword>
<dbReference type="InterPro" id="IPR012337">
    <property type="entry name" value="RNaseH-like_sf"/>
</dbReference>
<feature type="signal peptide" evidence="6">
    <location>
        <begin position="1"/>
        <end position="20"/>
    </location>
</feature>
<proteinExistence type="inferred from homology"/>
<comment type="subcellular location">
    <subcellularLocation>
        <location evidence="5">Cytoplasm</location>
    </subcellularLocation>
</comment>
<dbReference type="NCBIfam" id="TIGR00250">
    <property type="entry name" value="RNAse_H_YqgF"/>
    <property type="match status" value="1"/>
</dbReference>
<sequence>MIVADLAALHALLPASGALAGLDLGEKTIGVAISDLRRSVATPATVIRRVKFTVDAAALLALLAERGVRGLVLGLPLNMDGSEGPRVQSTRAFARNLERLCDLPMTFWDERLSTVAAERALLEADASRKRRKEVIDAVAAGYILQGALDRLAHMGQDRSDP</sequence>
<keyword evidence="1 5" id="KW-0963">Cytoplasm</keyword>
<accession>A0A2T4JAE6</accession>
<dbReference type="Gene3D" id="3.30.420.140">
    <property type="entry name" value="YqgF/RNase H-like domain"/>
    <property type="match status" value="1"/>
</dbReference>
<name>A0A2T4JAE6_FUSBL</name>
<gene>
    <name evidence="8" type="ORF">C5F44_08320</name>
</gene>
<organism evidence="8 9">
    <name type="scientific">Fuscovulum blasticum DSM 2131</name>
    <dbReference type="NCBI Taxonomy" id="1188250"/>
    <lineage>
        <taxon>Bacteria</taxon>
        <taxon>Pseudomonadati</taxon>
        <taxon>Pseudomonadota</taxon>
        <taxon>Alphaproteobacteria</taxon>
        <taxon>Rhodobacterales</taxon>
        <taxon>Paracoccaceae</taxon>
        <taxon>Pseudogemmobacter</taxon>
    </lineage>
</organism>
<evidence type="ECO:0000256" key="6">
    <source>
        <dbReference type="SAM" id="SignalP"/>
    </source>
</evidence>
<dbReference type="InterPro" id="IPR037027">
    <property type="entry name" value="YqgF/RNaseH-like_dom_sf"/>
</dbReference>
<dbReference type="GO" id="GO:0016788">
    <property type="term" value="F:hydrolase activity, acting on ester bonds"/>
    <property type="evidence" value="ECO:0007669"/>
    <property type="project" value="UniProtKB-UniRule"/>
</dbReference>
<comment type="function">
    <text evidence="5">Could be a nuclease involved in processing of the 5'-end of pre-16S rRNA.</text>
</comment>
<feature type="chain" id="PRO_5015587788" description="Putative pre-16S rRNA nuclease" evidence="6">
    <location>
        <begin position="21"/>
        <end position="161"/>
    </location>
</feature>
<keyword evidence="6" id="KW-0732">Signal</keyword>
<dbReference type="EMBL" id="PZKE01000006">
    <property type="protein sequence ID" value="PTE14797.1"/>
    <property type="molecule type" value="Genomic_DNA"/>
</dbReference>
<dbReference type="InterPro" id="IPR006641">
    <property type="entry name" value="YqgF/RNaseH-like_dom"/>
</dbReference>
<dbReference type="RefSeq" id="WP_107673049.1">
    <property type="nucleotide sequence ID" value="NZ_PZKE01000006.1"/>
</dbReference>
<evidence type="ECO:0000256" key="4">
    <source>
        <dbReference type="ARBA" id="ARBA00022801"/>
    </source>
</evidence>
<evidence type="ECO:0000256" key="1">
    <source>
        <dbReference type="ARBA" id="ARBA00022490"/>
    </source>
</evidence>
<reference evidence="8 9" key="1">
    <citation type="submission" date="2018-03" db="EMBL/GenBank/DDBJ databases">
        <title>Rhodobacter blasticus.</title>
        <authorList>
            <person name="Meyer T.E."/>
            <person name="Miller S."/>
            <person name="Lodha T."/>
            <person name="Gandham S."/>
            <person name="Chintalapati S."/>
            <person name="Chintalapati V.R."/>
        </authorList>
    </citation>
    <scope>NUCLEOTIDE SEQUENCE [LARGE SCALE GENOMIC DNA]</scope>
    <source>
        <strain evidence="8 9">DSM 2131</strain>
    </source>
</reference>
<dbReference type="HAMAP" id="MF_00651">
    <property type="entry name" value="Nuclease_YqgF"/>
    <property type="match status" value="1"/>
</dbReference>
<dbReference type="SUPFAM" id="SSF53098">
    <property type="entry name" value="Ribonuclease H-like"/>
    <property type="match status" value="1"/>
</dbReference>
<dbReference type="PANTHER" id="PTHR33317:SF4">
    <property type="entry name" value="POLYNUCLEOTIDYL TRANSFERASE, RIBONUCLEASE H-LIKE SUPERFAMILY PROTEIN"/>
    <property type="match status" value="1"/>
</dbReference>
<dbReference type="EC" id="3.1.-.-" evidence="5"/>
<dbReference type="CDD" id="cd16964">
    <property type="entry name" value="YqgF"/>
    <property type="match status" value="1"/>
</dbReference>
<dbReference type="GO" id="GO:0000967">
    <property type="term" value="P:rRNA 5'-end processing"/>
    <property type="evidence" value="ECO:0007669"/>
    <property type="project" value="UniProtKB-UniRule"/>
</dbReference>
<evidence type="ECO:0000313" key="9">
    <source>
        <dbReference type="Proteomes" id="UP000241362"/>
    </source>
</evidence>
<keyword evidence="4 5" id="KW-0378">Hydrolase</keyword>
<dbReference type="SMART" id="SM00732">
    <property type="entry name" value="YqgFc"/>
    <property type="match status" value="1"/>
</dbReference>
<evidence type="ECO:0000256" key="3">
    <source>
        <dbReference type="ARBA" id="ARBA00022722"/>
    </source>
</evidence>